<keyword evidence="2" id="KW-0479">Metal-binding</keyword>
<dbReference type="PANTHER" id="PTHR11228:SF7">
    <property type="entry name" value="PQQA PEPTIDE CYCLASE"/>
    <property type="match status" value="1"/>
</dbReference>
<dbReference type="SMART" id="SM00729">
    <property type="entry name" value="Elp3"/>
    <property type="match status" value="1"/>
</dbReference>
<dbReference type="CDD" id="cd01335">
    <property type="entry name" value="Radical_SAM"/>
    <property type="match status" value="1"/>
</dbReference>
<organism evidence="6">
    <name type="scientific">marine sediment metagenome</name>
    <dbReference type="NCBI Taxonomy" id="412755"/>
    <lineage>
        <taxon>unclassified sequences</taxon>
        <taxon>metagenomes</taxon>
        <taxon>ecological metagenomes</taxon>
    </lineage>
</organism>
<dbReference type="GO" id="GO:0046872">
    <property type="term" value="F:metal ion binding"/>
    <property type="evidence" value="ECO:0007669"/>
    <property type="project" value="UniProtKB-KW"/>
</dbReference>
<dbReference type="SUPFAM" id="SSF102114">
    <property type="entry name" value="Radical SAM enzymes"/>
    <property type="match status" value="1"/>
</dbReference>
<dbReference type="InterPro" id="IPR006638">
    <property type="entry name" value="Elp3/MiaA/NifB-like_rSAM"/>
</dbReference>
<sequence length="419" mass="47609">MEREKVYLKLFGKKLISFKKLETGEIVGTGFLNPLIDKLGFFTMLMIQAKFYRSYKNLGTWNGKRVSNTFAPPVGSRPMLRLMIAAIKGRIFRYPFPVAMTFAVTYRCQCNCVHCSAGKHLRKDKKELTTAEAKKLIIDSQNLGISILAFTGGEPLLREDIFDLISYVDKKKVVPIMFTNGQYLTDENVDKLAKAGLYSLFVSIDSPLSEEHDRLRQTPGLFEAAVAGIKKIKSKGIFVGLSSYATRTATEKGMYRKLYKFAEKLGVHNIILFDGVPTGNMLKDTSEMLTMEQRDEIREFSSKIFNQGKMPPLSSQSWQNSIEGYLGGIGCLAGNIQYYISAYGDVAPCDFTPLSFGNIRNQSLREIWKKMVRHPAYNHRSTFCRMQNPKFRNLYIDPIPDDAHLPFNIDNIPPIDYRK</sequence>
<evidence type="ECO:0000256" key="3">
    <source>
        <dbReference type="ARBA" id="ARBA00023004"/>
    </source>
</evidence>
<protein>
    <recommendedName>
        <fullName evidence="5">Radical SAM core domain-containing protein</fullName>
    </recommendedName>
</protein>
<dbReference type="InterPro" id="IPR007197">
    <property type="entry name" value="rSAM"/>
</dbReference>
<evidence type="ECO:0000256" key="1">
    <source>
        <dbReference type="ARBA" id="ARBA00022691"/>
    </source>
</evidence>
<dbReference type="InterPro" id="IPR023885">
    <property type="entry name" value="4Fe4S-binding_SPASM_dom"/>
</dbReference>
<dbReference type="Pfam" id="PF13186">
    <property type="entry name" value="SPASM"/>
    <property type="match status" value="1"/>
</dbReference>
<dbReference type="SFLD" id="SFLDS00029">
    <property type="entry name" value="Radical_SAM"/>
    <property type="match status" value="1"/>
</dbReference>
<keyword evidence="3" id="KW-0408">Iron</keyword>
<dbReference type="Gene3D" id="3.20.20.70">
    <property type="entry name" value="Aldolase class I"/>
    <property type="match status" value="1"/>
</dbReference>
<evidence type="ECO:0000256" key="2">
    <source>
        <dbReference type="ARBA" id="ARBA00022723"/>
    </source>
</evidence>
<dbReference type="PANTHER" id="PTHR11228">
    <property type="entry name" value="RADICAL SAM DOMAIN PROTEIN"/>
    <property type="match status" value="1"/>
</dbReference>
<keyword evidence="4" id="KW-0411">Iron-sulfur</keyword>
<keyword evidence="1" id="KW-0949">S-adenosyl-L-methionine</keyword>
<accession>A0A0F9NV09</accession>
<dbReference type="GO" id="GO:0051536">
    <property type="term" value="F:iron-sulfur cluster binding"/>
    <property type="evidence" value="ECO:0007669"/>
    <property type="project" value="UniProtKB-KW"/>
</dbReference>
<dbReference type="SFLD" id="SFLDG01386">
    <property type="entry name" value="main_SPASM_domain-containing"/>
    <property type="match status" value="1"/>
</dbReference>
<dbReference type="GO" id="GO:0003824">
    <property type="term" value="F:catalytic activity"/>
    <property type="evidence" value="ECO:0007669"/>
    <property type="project" value="InterPro"/>
</dbReference>
<reference evidence="6" key="1">
    <citation type="journal article" date="2015" name="Nature">
        <title>Complex archaea that bridge the gap between prokaryotes and eukaryotes.</title>
        <authorList>
            <person name="Spang A."/>
            <person name="Saw J.H."/>
            <person name="Jorgensen S.L."/>
            <person name="Zaremba-Niedzwiedzka K."/>
            <person name="Martijn J."/>
            <person name="Lind A.E."/>
            <person name="van Eijk R."/>
            <person name="Schleper C."/>
            <person name="Guy L."/>
            <person name="Ettema T.J."/>
        </authorList>
    </citation>
    <scope>NUCLEOTIDE SEQUENCE</scope>
</reference>
<proteinExistence type="predicted"/>
<dbReference type="InterPro" id="IPR058240">
    <property type="entry name" value="rSAM_sf"/>
</dbReference>
<dbReference type="SFLD" id="SFLDG01067">
    <property type="entry name" value="SPASM/twitch_domain_containing"/>
    <property type="match status" value="1"/>
</dbReference>
<gene>
    <name evidence="6" type="ORF">LCGC14_0906410</name>
</gene>
<dbReference type="AlphaFoldDB" id="A0A0F9NV09"/>
<feature type="domain" description="Radical SAM core" evidence="5">
    <location>
        <begin position="92"/>
        <end position="309"/>
    </location>
</feature>
<comment type="caution">
    <text evidence="6">The sequence shown here is derived from an EMBL/GenBank/DDBJ whole genome shotgun (WGS) entry which is preliminary data.</text>
</comment>
<dbReference type="PROSITE" id="PS51918">
    <property type="entry name" value="RADICAL_SAM"/>
    <property type="match status" value="1"/>
</dbReference>
<evidence type="ECO:0000259" key="5">
    <source>
        <dbReference type="PROSITE" id="PS51918"/>
    </source>
</evidence>
<dbReference type="InterPro" id="IPR050377">
    <property type="entry name" value="Radical_SAM_PqqE_MftC-like"/>
</dbReference>
<dbReference type="EMBL" id="LAZR01002986">
    <property type="protein sequence ID" value="KKN23305.1"/>
    <property type="molecule type" value="Genomic_DNA"/>
</dbReference>
<dbReference type="InterPro" id="IPR013785">
    <property type="entry name" value="Aldolase_TIM"/>
</dbReference>
<evidence type="ECO:0000256" key="4">
    <source>
        <dbReference type="ARBA" id="ARBA00023014"/>
    </source>
</evidence>
<evidence type="ECO:0000313" key="6">
    <source>
        <dbReference type="EMBL" id="KKN23305.1"/>
    </source>
</evidence>
<dbReference type="Pfam" id="PF04055">
    <property type="entry name" value="Radical_SAM"/>
    <property type="match status" value="1"/>
</dbReference>
<dbReference type="GO" id="GO:0006783">
    <property type="term" value="P:heme biosynthetic process"/>
    <property type="evidence" value="ECO:0007669"/>
    <property type="project" value="TreeGrafter"/>
</dbReference>
<name>A0A0F9NV09_9ZZZZ</name>